<dbReference type="eggNOG" id="COG0520">
    <property type="taxonomic scope" value="Bacteria"/>
</dbReference>
<dbReference type="InterPro" id="IPR015421">
    <property type="entry name" value="PyrdxlP-dep_Trfase_major"/>
</dbReference>
<dbReference type="STRING" id="333138.LQ50_25270"/>
<gene>
    <name evidence="2" type="ORF">LQ50_25270</name>
</gene>
<dbReference type="GO" id="GO:0003824">
    <property type="term" value="F:catalytic activity"/>
    <property type="evidence" value="ECO:0007669"/>
    <property type="project" value="UniProtKB-ARBA"/>
</dbReference>
<dbReference type="PANTHER" id="PTHR43586">
    <property type="entry name" value="CYSTEINE DESULFURASE"/>
    <property type="match status" value="1"/>
</dbReference>
<sequence>MTYLDNASTSFPKPIKINNALAILNSMPATVNRRGYSSEINLGNLVEETRNLLKGLICSPKQHSLIFTMNATYAINMGIRGFLEEGDHVITTDYEHSSISRTLTSLKNKGFITFSKITLDRVKTVDNFEQELSSLVQSNTRALIMTHASNVNGDFIYKREYGEAAKRKGLITFVDASQSIGNTNIHVEDDYIDMMAFSCHKSLMGLSGLGGLYFSPRIKLQQLITGGTGIRSESDEITPERETDFETGTVNLPAILSLRKSLQFINEVGLDVMIKKKKELKKRLLHSLEGNEAITNYSSVEGLPIVSFNIKGLHPVHEVGPILENSYEIITRAGLHCSPWTHKKLGTFPVGTVRVSPGYFNSKDDIDKLSLALNQIALKMQIS</sequence>
<dbReference type="AlphaFoldDB" id="A0A0B0I965"/>
<protein>
    <recommendedName>
        <fullName evidence="1">Aminotransferase class V domain-containing protein</fullName>
    </recommendedName>
</protein>
<organism evidence="2 3">
    <name type="scientific">Halalkalibacter okhensis</name>
    <dbReference type="NCBI Taxonomy" id="333138"/>
    <lineage>
        <taxon>Bacteria</taxon>
        <taxon>Bacillati</taxon>
        <taxon>Bacillota</taxon>
        <taxon>Bacilli</taxon>
        <taxon>Bacillales</taxon>
        <taxon>Bacillaceae</taxon>
        <taxon>Halalkalibacter</taxon>
    </lineage>
</organism>
<dbReference type="Gene3D" id="3.40.640.10">
    <property type="entry name" value="Type I PLP-dependent aspartate aminotransferase-like (Major domain)"/>
    <property type="match status" value="1"/>
</dbReference>
<evidence type="ECO:0000313" key="3">
    <source>
        <dbReference type="Proteomes" id="UP000030832"/>
    </source>
</evidence>
<feature type="domain" description="Aminotransferase class V" evidence="1">
    <location>
        <begin position="2"/>
        <end position="369"/>
    </location>
</feature>
<comment type="caution">
    <text evidence="2">The sequence shown here is derived from an EMBL/GenBank/DDBJ whole genome shotgun (WGS) entry which is preliminary data.</text>
</comment>
<dbReference type="Proteomes" id="UP000030832">
    <property type="component" value="Unassembled WGS sequence"/>
</dbReference>
<accession>A0A0B0I965</accession>
<dbReference type="InterPro" id="IPR015424">
    <property type="entry name" value="PyrdxlP-dep_Trfase"/>
</dbReference>
<evidence type="ECO:0000259" key="1">
    <source>
        <dbReference type="Pfam" id="PF00266"/>
    </source>
</evidence>
<dbReference type="Gene3D" id="3.90.1150.10">
    <property type="entry name" value="Aspartate Aminotransferase, domain 1"/>
    <property type="match status" value="1"/>
</dbReference>
<dbReference type="PANTHER" id="PTHR43586:SF4">
    <property type="entry name" value="ISOPENICILLIN N EPIMERASE"/>
    <property type="match status" value="1"/>
</dbReference>
<dbReference type="InterPro" id="IPR015422">
    <property type="entry name" value="PyrdxlP-dep_Trfase_small"/>
</dbReference>
<name>A0A0B0I965_9BACI</name>
<dbReference type="InterPro" id="IPR000192">
    <property type="entry name" value="Aminotrans_V_dom"/>
</dbReference>
<dbReference type="Pfam" id="PF00266">
    <property type="entry name" value="Aminotran_5"/>
    <property type="match status" value="1"/>
</dbReference>
<keyword evidence="3" id="KW-1185">Reference proteome</keyword>
<dbReference type="EMBL" id="JRJU01000070">
    <property type="protein sequence ID" value="KHF37805.1"/>
    <property type="molecule type" value="Genomic_DNA"/>
</dbReference>
<evidence type="ECO:0000313" key="2">
    <source>
        <dbReference type="EMBL" id="KHF37805.1"/>
    </source>
</evidence>
<dbReference type="SUPFAM" id="SSF53383">
    <property type="entry name" value="PLP-dependent transferases"/>
    <property type="match status" value="1"/>
</dbReference>
<proteinExistence type="predicted"/>
<reference evidence="2 3" key="1">
    <citation type="submission" date="2014-09" db="EMBL/GenBank/DDBJ databases">
        <title>Genome sequencing and annotation of Bacillus Okhensis strain Kh10-101T.</title>
        <authorList>
            <person name="Prakash J.S."/>
        </authorList>
    </citation>
    <scope>NUCLEOTIDE SEQUENCE [LARGE SCALE GENOMIC DNA]</scope>
    <source>
        <strain evidence="3">Kh10-101T</strain>
    </source>
</reference>